<feature type="compositionally biased region" description="Basic and acidic residues" evidence="1">
    <location>
        <begin position="212"/>
        <end position="228"/>
    </location>
</feature>
<organism evidence="2 3">
    <name type="scientific">Musa troglodytarum</name>
    <name type="common">fe'i banana</name>
    <dbReference type="NCBI Taxonomy" id="320322"/>
    <lineage>
        <taxon>Eukaryota</taxon>
        <taxon>Viridiplantae</taxon>
        <taxon>Streptophyta</taxon>
        <taxon>Embryophyta</taxon>
        <taxon>Tracheophyta</taxon>
        <taxon>Spermatophyta</taxon>
        <taxon>Magnoliopsida</taxon>
        <taxon>Liliopsida</taxon>
        <taxon>Zingiberales</taxon>
        <taxon>Musaceae</taxon>
        <taxon>Musa</taxon>
    </lineage>
</organism>
<evidence type="ECO:0000313" key="2">
    <source>
        <dbReference type="EMBL" id="URE10451.1"/>
    </source>
</evidence>
<gene>
    <name evidence="2" type="ORF">MUK42_24063</name>
</gene>
<evidence type="ECO:0000256" key="1">
    <source>
        <dbReference type="SAM" id="MobiDB-lite"/>
    </source>
</evidence>
<dbReference type="Proteomes" id="UP001055439">
    <property type="component" value="Chromosome 6"/>
</dbReference>
<feature type="region of interest" description="Disordered" evidence="1">
    <location>
        <begin position="199"/>
        <end position="274"/>
    </location>
</feature>
<reference evidence="2" key="1">
    <citation type="submission" date="2022-05" db="EMBL/GenBank/DDBJ databases">
        <title>The Musa troglodytarum L. genome provides insights into the mechanism of non-climacteric behaviour and enrichment of carotenoids.</title>
        <authorList>
            <person name="Wang J."/>
        </authorList>
    </citation>
    <scope>NUCLEOTIDE SEQUENCE</scope>
    <source>
        <tissue evidence="2">Leaf</tissue>
    </source>
</reference>
<feature type="region of interest" description="Disordered" evidence="1">
    <location>
        <begin position="83"/>
        <end position="115"/>
    </location>
</feature>
<sequence length="390" mass="41438">MASATVNSIALPPLPEASPWLSPRISFSHDPANPTPVAPPEGRRDGHAEDFEFRLHDDSVTMLPADELFSGGKLVPLQLAAPKTAPDSEIAPSEPPETARKVDIAGPDSYAFSPRAPRCTTRWRELLGLRRVLAKPPGVQVTAPVPSAAAPAASKNPIPRSSIKHLLHRHHKPASPDASLSLPLLGDSDRESVAIASRISLSSSSSSSSSGPDHEDLGRLSIDSDKPSRVPPRVRLARPRPATPASSRVGLRPAEPAAPAPPRGASVDSPRMSSSGKIVFHGLERSSSGPGSFTGGPKPRPCGVERSYSANVRIAPVLNVVPVCCLRGSGKPVSAFGLAHVLSPQRQKDRIGWARPRTGLNWPSRPVVETKSAPFPPKKIWKTVNVKEFQ</sequence>
<feature type="region of interest" description="Disordered" evidence="1">
    <location>
        <begin position="1"/>
        <end position="50"/>
    </location>
</feature>
<feature type="compositionally biased region" description="Basic and acidic residues" evidence="1">
    <location>
        <begin position="41"/>
        <end position="50"/>
    </location>
</feature>
<dbReference type="EMBL" id="CP097508">
    <property type="protein sequence ID" value="URE10451.1"/>
    <property type="molecule type" value="Genomic_DNA"/>
</dbReference>
<keyword evidence="3" id="KW-1185">Reference proteome</keyword>
<feature type="compositionally biased region" description="Low complexity" evidence="1">
    <location>
        <begin position="200"/>
        <end position="210"/>
    </location>
</feature>
<evidence type="ECO:0000313" key="3">
    <source>
        <dbReference type="Proteomes" id="UP001055439"/>
    </source>
</evidence>
<dbReference type="AlphaFoldDB" id="A0A9E7G8S9"/>
<feature type="compositionally biased region" description="Low complexity" evidence="1">
    <location>
        <begin position="231"/>
        <end position="255"/>
    </location>
</feature>
<dbReference type="PANTHER" id="PTHR31722:SF0">
    <property type="entry name" value="OS06G0675200 PROTEIN"/>
    <property type="match status" value="1"/>
</dbReference>
<dbReference type="PANTHER" id="PTHR31722">
    <property type="entry name" value="OS06G0675200 PROTEIN"/>
    <property type="match status" value="1"/>
</dbReference>
<name>A0A9E7G8S9_9LILI</name>
<proteinExistence type="predicted"/>
<accession>A0A9E7G8S9</accession>
<dbReference type="OrthoDB" id="689767at2759"/>
<protein>
    <submittedName>
        <fullName evidence="2">Uncharacterized protein</fullName>
    </submittedName>
</protein>